<dbReference type="InterPro" id="IPR011049">
    <property type="entry name" value="Serralysin-like_metalloprot_C"/>
</dbReference>
<feature type="region of interest" description="Disordered" evidence="1">
    <location>
        <begin position="21"/>
        <end position="41"/>
    </location>
</feature>
<evidence type="ECO:0000256" key="1">
    <source>
        <dbReference type="SAM" id="MobiDB-lite"/>
    </source>
</evidence>
<evidence type="ECO:0000313" key="3">
    <source>
        <dbReference type="EMBL" id="SSA47689.1"/>
    </source>
</evidence>
<dbReference type="SUPFAM" id="SSF51120">
    <property type="entry name" value="beta-Roll"/>
    <property type="match status" value="1"/>
</dbReference>
<protein>
    <recommendedName>
        <fullName evidence="6">Hemolysin type calcium-binding protein</fullName>
    </recommendedName>
</protein>
<evidence type="ECO:0000313" key="5">
    <source>
        <dbReference type="Proteomes" id="UP000251571"/>
    </source>
</evidence>
<name>A0A2Y9B012_9RHOB</name>
<dbReference type="Gene3D" id="2.150.10.10">
    <property type="entry name" value="Serralysin-like metalloprotease, C-terminal"/>
    <property type="match status" value="1"/>
</dbReference>
<feature type="compositionally biased region" description="Basic and acidic residues" evidence="1">
    <location>
        <begin position="22"/>
        <end position="36"/>
    </location>
</feature>
<dbReference type="AlphaFoldDB" id="A0A2Y9B012"/>
<evidence type="ECO:0008006" key="6">
    <source>
        <dbReference type="Google" id="ProtNLM"/>
    </source>
</evidence>
<evidence type="ECO:0000313" key="2">
    <source>
        <dbReference type="EMBL" id="PWJ17544.1"/>
    </source>
</evidence>
<dbReference type="EMBL" id="QGDJ01000006">
    <property type="protein sequence ID" value="PWJ17544.1"/>
    <property type="molecule type" value="Genomic_DNA"/>
</dbReference>
<dbReference type="EMBL" id="UETC01000006">
    <property type="protein sequence ID" value="SSA47689.1"/>
    <property type="molecule type" value="Genomic_DNA"/>
</dbReference>
<sequence>MGFEGGFIVRAAFRRLMMGSQRGERNRARDQRDRLPVEGSDAAVDPARGRFRIDCAARFLGEDGDTEMLGNAASNVLASGGGNDVMTGGEGADDFAFQRTDPPPDAAIMDFDTQDKLLLDDRFFGLGDSGTDPRALAPADIRGLLNDGLASFSLRNKQLFFDIDGRDGPGGCR</sequence>
<keyword evidence="4" id="KW-1185">Reference proteome</keyword>
<reference evidence="3 5" key="1">
    <citation type="submission" date="2016-10" db="EMBL/GenBank/DDBJ databases">
        <authorList>
            <person name="Cai Z."/>
        </authorList>
    </citation>
    <scope>NUCLEOTIDE SEQUENCE [LARGE SCALE GENOMIC DNA]</scope>
    <source>
        <strain evidence="3 5">DSM 25227</strain>
    </source>
</reference>
<reference evidence="2 4" key="2">
    <citation type="submission" date="2018-03" db="EMBL/GenBank/DDBJ databases">
        <title>Genomic Encyclopedia of Archaeal and Bacterial Type Strains, Phase II (KMG-II): from individual species to whole genera.</title>
        <authorList>
            <person name="Goeker M."/>
        </authorList>
    </citation>
    <scope>NUCLEOTIDE SEQUENCE [LARGE SCALE GENOMIC DNA]</scope>
    <source>
        <strain evidence="2 4">DSM 25227</strain>
    </source>
</reference>
<gene>
    <name evidence="2" type="ORF">BCF38_106155</name>
    <name evidence="3" type="ORF">SAMN05421539_106155</name>
</gene>
<evidence type="ECO:0000313" key="4">
    <source>
        <dbReference type="Proteomes" id="UP000245839"/>
    </source>
</evidence>
<dbReference type="Proteomes" id="UP000245839">
    <property type="component" value="Unassembled WGS sequence"/>
</dbReference>
<accession>A0A2Y9B012</accession>
<organism evidence="3 5">
    <name type="scientific">Jannaschia seohaensis</name>
    <dbReference type="NCBI Taxonomy" id="475081"/>
    <lineage>
        <taxon>Bacteria</taxon>
        <taxon>Pseudomonadati</taxon>
        <taxon>Pseudomonadota</taxon>
        <taxon>Alphaproteobacteria</taxon>
        <taxon>Rhodobacterales</taxon>
        <taxon>Roseobacteraceae</taxon>
        <taxon>Jannaschia</taxon>
    </lineage>
</organism>
<proteinExistence type="predicted"/>
<dbReference type="Proteomes" id="UP000251571">
    <property type="component" value="Unassembled WGS sequence"/>
</dbReference>